<keyword evidence="2" id="KW-1185">Reference proteome</keyword>
<sequence length="2894" mass="318749">MKMVEKGPGMATLRFTSFIVCAILLGLASPGKTGGGKEGHRDAILKEIISKLSTGGGWNPQKAPPETNNDQSVHPWVRNIMGSLKTLGLLPGKNLPSLNKPIDRHRLSGFLYNISMYLQEMGAELEEAPAEPDEEQLWEKVLHYFLQSEGSAALNQWNGRVPPRPSVRVQDWFLSLRGSPHWDWLLGLLQGLITLSERQPHRPLLTYLSQNWRTVSAVLEAALQALISGTYGQASAGLQGFICALKGRSDCAFSVSWLQQLLRFLETRNWKPVVSLHPAGEAADHSKSSSVFGRLKLFSLPPEAMRQDGLSGNASLEDTMATVDDLDSMQSLLLQALSRSGGGERGGHLAQKNLALVQGLDGLRRGLLHRVGSSVYGNLRKKVSRVTMALLDDVSSLVHVPQPSAQGRCSVGDLRQLILWGVRHNVTWNTQALGVGSQGLPSSLPFLSCPSTEGDELRSQLTPAYSSSKAAPSSQAIPKQKHLHELSTAPRLSQLTQPQNGRTRESSDQQKEMEYSSSIEILEAACNESIPGLTGVSNFTVFLYCKLFEGENGSVDPAVAQMGLDLHATCSDAAWYLSAAEEDFLWVHVCSEFFAHEFNNTVCANSSFWLQRAHQAAVTKDYQFFNQTSIDDLCVQMSVEANGGPGLDENCLAQLGNRLLSAQDFRHCFLPNNSVLISALCGRESHDTHQSLPEGSWAAAYCSKIHNFSHVATTEETCQYRKWDVHHFTNSTLLELCGLTHGLREYICLNATLYNQLLRSVPQFADFCADLQAEQEDSKCFLQRFFDMLPAPYKFDTSQLCVDPLPLLVEFLHKLSVCEVEGGEREGFLAALGYVLQVLDFMVGLSSGLDEGEREARQGLGQAILLSSLLDNTSWSTLQPEASMSVLHTVGVFLRREQNATLKEDLLSCFSPVLWDLIQQDNNSSALRVLLQEYLQMPRDSIRTLVMSAEKDAVKRFLSHMHQSWDQLQVETGQASQKELQAMETMTAAFIHKFPRVTPELFVDLSQFIPFMSVSDIMSFPASLIVNDSVLTAIRDHSSGMKSLQKKAFVKRLLQSSVVGDVPTWPQYFLSSILPLLPYLPVSHFQQLTSQQLTPLVELLGNGSLDGVRGRHVLRTLFSKKKNLTSDNILRLGILACYLDPVELGSFLQDSAASLALWQQLAQCMSRGFISASGRLSSWLIPAVQKLNVSTMSPSELSALSGLLPQLGASFLLSLPSQQLLEILSQPGLHTYSPAQAFQMLSKISGDTNLTVEKLCRLKPLYSGLSPAVLRDLQWPEISNAAHCQCWKTLLTELKPGHRAMLYNAMQEAQHRDLQNITRQVNCLSPFVPLRKLTENLNGETVLRDINLYRDVRWSPQQAQLLFKKIQQFKNITGRMLRDLGHISGGMSCDFLRLWSNDTDFSGLLQFVSELPGGKRPALRKCIVDELRNQPDLDLSALSSGFAATLPVTMIESLSNVSFRAILDHIQAHFADFLALPHYKQTNIAEKAVTELGSSQAEGEIDGTTLDILGPLLPFLDRDSLALVDRGALALRLEELRIFCLPKEALRDISALLTQKDLLGEPSKWQVRDVEHLGRLVFSLSTKQINSIPLAALTKDTVEQVLVGQSHWEDSVVGGVCVTRCVDQHRLRQQIQSLIRGIVKARSRRAKAVPVPSCADIRGTFPSAWTSTQLSRMSQEDLKQCVEVFAQDTSLSSEQRRALWVKLRQSFSPVRELRADQLLALGSLVTEMGERELLDTSPTDLGVLAHLGTLTDWSPKKMRAVIIGIMRKRRLKAEQLTAIDLATFGHLICGLYPSEIKRLSPYNLSMAVLFLRETSLPCTEQQMEALTSRLSRPEAFGSVSTWGPEVFTEIGTLAVGLEDMVLSALVQEQMEGITPEAIALMPPKKIAVVFSAVQLSWLSVEQAWAVTEEQWAELDAEQRHAVGLARYEGDVLLELRGRRLRLLELLLGPLLVLLVSGLEPALGENVYTNTWAVHIPGGPEEADRIASKHGFMNYGHCFQHMIHPSLLRVKLERAGASDQLAAWVTNYLTGLLCSSLLGRGCSERDKKRLNRLIKRASSVCGCPLDSIKGRGPNDFSSSSSLGPLSCCGSAEVLQLSGFPESLVPPFLDFPIHRANQENCNYVTGDETPDLFDKCFPTSKVHTPLILLSHIEVFGDYYHFRHRTVVKRSLSEHRGTQVRLEKDPKVTWAEQQVAKRRKKRDVYTEPFDPKFKDQWYLYNNNHRDLNAKAAWQLGYTGKGVVVSILDDGIEKNHPDLMQNYDPDASYDVNDGDPDPQPRYTQLNDNRHGTRCAGEVAAVANNGICGVGVAYNAKIGGVRMLDGEVTDMVEAQSLSLNPQHIDIYSASWGPEDDGKTVDGPAKLAKEAFLRGVTEGRNGLGSIFVWASGNGGREKDSCNCDGYTNSIYTLSISSSTQNGNVPWYSEACSSTLATTYSSGNLNEKQIVTTDLKSKCTDSHTGTSASAPLAAGIIALALEANKNLTWRDMQHLVVRTSHPAHLLTNDWRTNGVGRKVSHSYGYGLLDASAIVALAKTWTNVRPQRKCVISIACEPRNIGSHLTINKSVDSCIGTDSHVTSLEHVQARLTLSYNRRGNLAIHLISPAGTRSTLLHPRPHDYSSEGFNDWAFMTTHSWDESPTGEWTLEIENVAGASDYGTLTQFTLVLYGTGPESSSSDESQPGNGSCKTLDLRQICIECNAGYYLFQQGCVKECPAGFSVGSQPLNYTVGNFISPASVPACLPCPQPCLTCSSLSPQACLSCPPHSSLDPISGTCMHLNQYMRESPGSFMMGQGNLGSQIELSSRLPITIAVLSCIAIIATFAGIFLLLQLRSGALIKLPSLEAGGSLGGSFSLGGNRVVSYRGIPTVWGDDEVNTDSENEEFDVHNERTAFIKTQSAL</sequence>
<gene>
    <name evidence="1" type="ORF">L3Q82_008995</name>
</gene>
<comment type="caution">
    <text evidence="1">The sequence shown here is derived from an EMBL/GenBank/DDBJ whole genome shotgun (WGS) entry which is preliminary data.</text>
</comment>
<name>A0ACB8XDB3_9TELE</name>
<accession>A0ACB8XDB3</accession>
<organism evidence="1 2">
    <name type="scientific">Scortum barcoo</name>
    <name type="common">barcoo grunter</name>
    <dbReference type="NCBI Taxonomy" id="214431"/>
    <lineage>
        <taxon>Eukaryota</taxon>
        <taxon>Metazoa</taxon>
        <taxon>Chordata</taxon>
        <taxon>Craniata</taxon>
        <taxon>Vertebrata</taxon>
        <taxon>Euteleostomi</taxon>
        <taxon>Actinopterygii</taxon>
        <taxon>Neopterygii</taxon>
        <taxon>Teleostei</taxon>
        <taxon>Neoteleostei</taxon>
        <taxon>Acanthomorphata</taxon>
        <taxon>Eupercaria</taxon>
        <taxon>Centrarchiformes</taxon>
        <taxon>Terapontoidei</taxon>
        <taxon>Terapontidae</taxon>
        <taxon>Scortum</taxon>
    </lineage>
</organism>
<dbReference type="EMBL" id="CM041531">
    <property type="protein sequence ID" value="KAI3377860.1"/>
    <property type="molecule type" value="Genomic_DNA"/>
</dbReference>
<evidence type="ECO:0000313" key="2">
    <source>
        <dbReference type="Proteomes" id="UP000831701"/>
    </source>
</evidence>
<proteinExistence type="predicted"/>
<protein>
    <submittedName>
        <fullName evidence="1">Uncharacterized protein</fullName>
    </submittedName>
</protein>
<evidence type="ECO:0000313" key="1">
    <source>
        <dbReference type="EMBL" id="KAI3377860.1"/>
    </source>
</evidence>
<dbReference type="Proteomes" id="UP000831701">
    <property type="component" value="Chromosome 1"/>
</dbReference>
<reference evidence="1" key="1">
    <citation type="submission" date="2022-04" db="EMBL/GenBank/DDBJ databases">
        <title>Jade perch genome.</title>
        <authorList>
            <person name="Chao B."/>
        </authorList>
    </citation>
    <scope>NUCLEOTIDE SEQUENCE</scope>
    <source>
        <strain evidence="1">CB-2022</strain>
    </source>
</reference>